<dbReference type="Proteomes" id="UP001172155">
    <property type="component" value="Unassembled WGS sequence"/>
</dbReference>
<dbReference type="AlphaFoldDB" id="A0AA40EX28"/>
<dbReference type="Gene3D" id="3.40.50.720">
    <property type="entry name" value="NAD(P)-binding Rossmann-like Domain"/>
    <property type="match status" value="1"/>
</dbReference>
<evidence type="ECO:0000256" key="1">
    <source>
        <dbReference type="SAM" id="Phobius"/>
    </source>
</evidence>
<dbReference type="Gene3D" id="1.10.1040.10">
    <property type="entry name" value="N-(1-d-carboxylethyl)-l-norvaline Dehydrogenase, domain 2"/>
    <property type="match status" value="1"/>
</dbReference>
<gene>
    <name evidence="4" type="ORF">B0T18DRAFT_163561</name>
</gene>
<dbReference type="GO" id="GO:0016491">
    <property type="term" value="F:oxidoreductase activity"/>
    <property type="evidence" value="ECO:0007669"/>
    <property type="project" value="UniProtKB-KW"/>
</dbReference>
<dbReference type="Pfam" id="PF03446">
    <property type="entry name" value="NAD_binding_2"/>
    <property type="match status" value="1"/>
</dbReference>
<dbReference type="InterPro" id="IPR006115">
    <property type="entry name" value="6PGDH_NADP-bd"/>
</dbReference>
<dbReference type="InterPro" id="IPR048666">
    <property type="entry name" value="RedAm-like_C"/>
</dbReference>
<keyword evidence="1" id="KW-1133">Transmembrane helix</keyword>
<feature type="domain" description="NADPH-dependent reductive aminase-like C-terminal" evidence="3">
    <location>
        <begin position="165"/>
        <end position="291"/>
    </location>
</feature>
<keyword evidence="1" id="KW-0812">Transmembrane</keyword>
<accession>A0AA40EX28</accession>
<evidence type="ECO:0008006" key="6">
    <source>
        <dbReference type="Google" id="ProtNLM"/>
    </source>
</evidence>
<comment type="caution">
    <text evidence="4">The sequence shown here is derived from an EMBL/GenBank/DDBJ whole genome shotgun (WGS) entry which is preliminary data.</text>
</comment>
<name>A0AA40EX28_9PEZI</name>
<dbReference type="PANTHER" id="PTHR43580:SF2">
    <property type="entry name" value="CYTOKINE-LIKE NUCLEAR FACTOR N-PAC"/>
    <property type="match status" value="1"/>
</dbReference>
<dbReference type="InterPro" id="IPR051265">
    <property type="entry name" value="HIBADH-related_NP60_sf"/>
</dbReference>
<dbReference type="EMBL" id="JAUKUD010000004">
    <property type="protein sequence ID" value="KAK0746949.1"/>
    <property type="molecule type" value="Genomic_DNA"/>
</dbReference>
<protein>
    <recommendedName>
        <fullName evidence="6">6-phosphogluconate dehydrogenase NADP-binding domain-containing protein</fullName>
    </recommendedName>
</protein>
<feature type="transmembrane region" description="Helical" evidence="1">
    <location>
        <begin position="174"/>
        <end position="194"/>
    </location>
</feature>
<keyword evidence="5" id="KW-1185">Reference proteome</keyword>
<evidence type="ECO:0000313" key="5">
    <source>
        <dbReference type="Proteomes" id="UP001172155"/>
    </source>
</evidence>
<sequence>MSAHGQPLTFLGVGNMGLAAILTLLQAGFPTTIWNRTLSRPQVTTATTAGATLSPDIASAVSSNDTILICLLDYPSILASLSAVSLTGKTIINLTNGTPKQALAMRDWAKAKGARHYLDGAIMVTPQMVGGPQSFLVVSGEDEDAFAAVQNVLSKLGTAQYLGPDTTAAARFDLAALATMYGMFAGGLVGMGLLKRGAGSSGKMAGVVKEGIAPFLMALVPYLGVIAEAWDEERWGDNLGNPLGMQLEGIKNIMAGCEDEGVDSALLGALARVMERAVDEFGGDVGLTVVGKLVMKNAE</sequence>
<dbReference type="InterPro" id="IPR036291">
    <property type="entry name" value="NAD(P)-bd_dom_sf"/>
</dbReference>
<evidence type="ECO:0000259" key="2">
    <source>
        <dbReference type="Pfam" id="PF03446"/>
    </source>
</evidence>
<dbReference type="PANTHER" id="PTHR43580">
    <property type="entry name" value="OXIDOREDUCTASE GLYR1-RELATED"/>
    <property type="match status" value="1"/>
</dbReference>
<proteinExistence type="predicted"/>
<feature type="domain" description="6-phosphogluconate dehydrogenase NADP-binding" evidence="2">
    <location>
        <begin position="9"/>
        <end position="159"/>
    </location>
</feature>
<evidence type="ECO:0000259" key="3">
    <source>
        <dbReference type="Pfam" id="PF21761"/>
    </source>
</evidence>
<dbReference type="GO" id="GO:0050661">
    <property type="term" value="F:NADP binding"/>
    <property type="evidence" value="ECO:0007669"/>
    <property type="project" value="InterPro"/>
</dbReference>
<organism evidence="4 5">
    <name type="scientific">Schizothecium vesticola</name>
    <dbReference type="NCBI Taxonomy" id="314040"/>
    <lineage>
        <taxon>Eukaryota</taxon>
        <taxon>Fungi</taxon>
        <taxon>Dikarya</taxon>
        <taxon>Ascomycota</taxon>
        <taxon>Pezizomycotina</taxon>
        <taxon>Sordariomycetes</taxon>
        <taxon>Sordariomycetidae</taxon>
        <taxon>Sordariales</taxon>
        <taxon>Schizotheciaceae</taxon>
        <taxon>Schizothecium</taxon>
    </lineage>
</organism>
<dbReference type="Pfam" id="PF21761">
    <property type="entry name" value="RedAm-like_C"/>
    <property type="match status" value="1"/>
</dbReference>
<evidence type="ECO:0000313" key="4">
    <source>
        <dbReference type="EMBL" id="KAK0746949.1"/>
    </source>
</evidence>
<dbReference type="SUPFAM" id="SSF51735">
    <property type="entry name" value="NAD(P)-binding Rossmann-fold domains"/>
    <property type="match status" value="1"/>
</dbReference>
<keyword evidence="1" id="KW-0472">Membrane</keyword>
<dbReference type="InterPro" id="IPR013328">
    <property type="entry name" value="6PGD_dom2"/>
</dbReference>
<reference evidence="4" key="1">
    <citation type="submission" date="2023-06" db="EMBL/GenBank/DDBJ databases">
        <title>Genome-scale phylogeny and comparative genomics of the fungal order Sordariales.</title>
        <authorList>
            <consortium name="Lawrence Berkeley National Laboratory"/>
            <person name="Hensen N."/>
            <person name="Bonometti L."/>
            <person name="Westerberg I."/>
            <person name="Brannstrom I.O."/>
            <person name="Guillou S."/>
            <person name="Cros-Aarteil S."/>
            <person name="Calhoun S."/>
            <person name="Haridas S."/>
            <person name="Kuo A."/>
            <person name="Mondo S."/>
            <person name="Pangilinan J."/>
            <person name="Riley R."/>
            <person name="LaButti K."/>
            <person name="Andreopoulos B."/>
            <person name="Lipzen A."/>
            <person name="Chen C."/>
            <person name="Yanf M."/>
            <person name="Daum C."/>
            <person name="Ng V."/>
            <person name="Clum A."/>
            <person name="Steindorff A."/>
            <person name="Ohm R."/>
            <person name="Martin F."/>
            <person name="Silar P."/>
            <person name="Natvig D."/>
            <person name="Lalanne C."/>
            <person name="Gautier V."/>
            <person name="Ament-velasquez S.L."/>
            <person name="Kruys A."/>
            <person name="Hutchinson M.I."/>
            <person name="Powell A.J."/>
            <person name="Barry K."/>
            <person name="Miller A.N."/>
            <person name="Grigoriev I.V."/>
            <person name="Debuchy R."/>
            <person name="Gladieux P."/>
            <person name="Thoren M.H."/>
            <person name="Johannesson H."/>
        </authorList>
    </citation>
    <scope>NUCLEOTIDE SEQUENCE</scope>
    <source>
        <strain evidence="4">SMH3187-1</strain>
    </source>
</reference>